<dbReference type="InterPro" id="IPR001667">
    <property type="entry name" value="DDH_dom"/>
</dbReference>
<dbReference type="InterPro" id="IPR004610">
    <property type="entry name" value="RecJ"/>
</dbReference>
<comment type="similarity">
    <text evidence="1">Belongs to the RecJ family.</text>
</comment>
<evidence type="ECO:0000259" key="8">
    <source>
        <dbReference type="Pfam" id="PF17768"/>
    </source>
</evidence>
<keyword evidence="3" id="KW-0540">Nuclease</keyword>
<dbReference type="InterPro" id="IPR051673">
    <property type="entry name" value="SSDNA_exonuclease_RecJ"/>
</dbReference>
<dbReference type="InterPro" id="IPR041122">
    <property type="entry name" value="RecJ_OB"/>
</dbReference>
<evidence type="ECO:0000256" key="3">
    <source>
        <dbReference type="ARBA" id="ARBA00022722"/>
    </source>
</evidence>
<feature type="domain" description="DHHA1" evidence="7">
    <location>
        <begin position="345"/>
        <end position="433"/>
    </location>
</feature>
<dbReference type="EMBL" id="BSDX01000001">
    <property type="protein sequence ID" value="GLI54463.1"/>
    <property type="molecule type" value="Genomic_DNA"/>
</dbReference>
<dbReference type="NCBIfam" id="TIGR00644">
    <property type="entry name" value="recJ"/>
    <property type="match status" value="1"/>
</dbReference>
<accession>A0A9W6GI04</accession>
<evidence type="ECO:0000259" key="6">
    <source>
        <dbReference type="Pfam" id="PF01368"/>
    </source>
</evidence>
<reference evidence="9" key="1">
    <citation type="submission" date="2022-12" db="EMBL/GenBank/DDBJ databases">
        <title>Reference genome sequencing for broad-spectrum identification of bacterial and archaeal isolates by mass spectrometry.</title>
        <authorList>
            <person name="Sekiguchi Y."/>
            <person name="Tourlousse D.M."/>
        </authorList>
    </citation>
    <scope>NUCLEOTIDE SEQUENCE</scope>
    <source>
        <strain evidence="9">TSL-P1</strain>
    </source>
</reference>
<dbReference type="AlphaFoldDB" id="A0A9W6GI04"/>
<dbReference type="Proteomes" id="UP001144297">
    <property type="component" value="Unassembled WGS sequence"/>
</dbReference>
<dbReference type="PANTHER" id="PTHR30255:SF2">
    <property type="entry name" value="SINGLE-STRANDED-DNA-SPECIFIC EXONUCLEASE RECJ"/>
    <property type="match status" value="1"/>
</dbReference>
<comment type="caution">
    <text evidence="9">The sequence shown here is derived from an EMBL/GenBank/DDBJ whole genome shotgun (WGS) entry which is preliminary data.</text>
</comment>
<dbReference type="PANTHER" id="PTHR30255">
    <property type="entry name" value="SINGLE-STRANDED-DNA-SPECIFIC EXONUCLEASE RECJ"/>
    <property type="match status" value="1"/>
</dbReference>
<keyword evidence="5 9" id="KW-0269">Exonuclease</keyword>
<organism evidence="9 10">
    <name type="scientific">Thermodesulfovibrio yellowstonii</name>
    <dbReference type="NCBI Taxonomy" id="28262"/>
    <lineage>
        <taxon>Bacteria</taxon>
        <taxon>Pseudomonadati</taxon>
        <taxon>Nitrospirota</taxon>
        <taxon>Thermodesulfovibrionia</taxon>
        <taxon>Thermodesulfovibrionales</taxon>
        <taxon>Thermodesulfovibrionaceae</taxon>
        <taxon>Thermodesulfovibrio</taxon>
    </lineage>
</organism>
<feature type="domain" description="RecJ OB" evidence="8">
    <location>
        <begin position="449"/>
        <end position="550"/>
    </location>
</feature>
<protein>
    <recommendedName>
        <fullName evidence="2">Single-stranded-DNA-specific exonuclease RecJ</fullName>
    </recommendedName>
</protein>
<dbReference type="Pfam" id="PF17768">
    <property type="entry name" value="RecJ_OB"/>
    <property type="match status" value="1"/>
</dbReference>
<dbReference type="Pfam" id="PF02272">
    <property type="entry name" value="DHHA1"/>
    <property type="match status" value="1"/>
</dbReference>
<dbReference type="InterPro" id="IPR038763">
    <property type="entry name" value="DHH_sf"/>
</dbReference>
<dbReference type="GO" id="GO:0008409">
    <property type="term" value="F:5'-3' exonuclease activity"/>
    <property type="evidence" value="ECO:0007669"/>
    <property type="project" value="InterPro"/>
</dbReference>
<dbReference type="GO" id="GO:0006281">
    <property type="term" value="P:DNA repair"/>
    <property type="evidence" value="ECO:0007669"/>
    <property type="project" value="InterPro"/>
</dbReference>
<dbReference type="Pfam" id="PF01368">
    <property type="entry name" value="DHH"/>
    <property type="match status" value="1"/>
</dbReference>
<evidence type="ECO:0000256" key="2">
    <source>
        <dbReference type="ARBA" id="ARBA00019841"/>
    </source>
</evidence>
<dbReference type="GO" id="GO:0006310">
    <property type="term" value="P:DNA recombination"/>
    <property type="evidence" value="ECO:0007669"/>
    <property type="project" value="InterPro"/>
</dbReference>
<sequence length="557" mass="62108">MQYSEWVVVKTNQEYLQYISKSLNITIPTAQVLLSKGLKDIDEIYSFLNPNIDNIDPFEITGIYEATKIIDAAIKSETKILINGDYDADGLTSTAILYDILIKKGAKAFYHIPHRIQHGYGLSIRSIEEAKKIGAKLIITVDCGIRDFEAVEYANKEGIGVIITDHHEPLRLNEEVVTPHALAVINPKIDGKPYYSYLAGVGVAFMLAMALSREEALGYLDLVTLGTYADMVPLIHANRTLIKHGWEMIDSPVRNSIKMLKNIAGINSNSIRGFHLSFCLIPRINAPGRIDQAGDVVRFLISEDESELDSLSKWLNQINSMRQKTEEKIMAEVEEKLSKEFDDEPVIVLWGDWHPGVVGTVASKLMDRFNRPAFILSIQGEKAKGSARSPAGIDLQEFLNASKDLLIRFGGHKQAAGMTLLKDNLYAFKEKLCLIAQEIVRDDKNILLLDAAVNLNEVTEKVAEEISLLEPFGEGNREPLFGAKELTVLNLRKVGNNHLKMFLRQNGNTIGAIGFDMGDAQILEGSLIDAAFTPSINEWEGMKSLQLQLKALRRTQK</sequence>
<evidence type="ECO:0000256" key="1">
    <source>
        <dbReference type="ARBA" id="ARBA00005915"/>
    </source>
</evidence>
<dbReference type="Gene3D" id="3.10.310.30">
    <property type="match status" value="1"/>
</dbReference>
<keyword evidence="10" id="KW-1185">Reference proteome</keyword>
<dbReference type="GO" id="GO:0003676">
    <property type="term" value="F:nucleic acid binding"/>
    <property type="evidence" value="ECO:0007669"/>
    <property type="project" value="InterPro"/>
</dbReference>
<evidence type="ECO:0000259" key="7">
    <source>
        <dbReference type="Pfam" id="PF02272"/>
    </source>
</evidence>
<proteinExistence type="inferred from homology"/>
<evidence type="ECO:0000256" key="5">
    <source>
        <dbReference type="ARBA" id="ARBA00022839"/>
    </source>
</evidence>
<keyword evidence="4" id="KW-0378">Hydrolase</keyword>
<dbReference type="Gene3D" id="3.90.1640.30">
    <property type="match status" value="1"/>
</dbReference>
<evidence type="ECO:0000313" key="10">
    <source>
        <dbReference type="Proteomes" id="UP001144297"/>
    </source>
</evidence>
<evidence type="ECO:0000256" key="4">
    <source>
        <dbReference type="ARBA" id="ARBA00022801"/>
    </source>
</evidence>
<evidence type="ECO:0000313" key="9">
    <source>
        <dbReference type="EMBL" id="GLI54463.1"/>
    </source>
</evidence>
<gene>
    <name evidence="9" type="primary">recJ</name>
    <name evidence="9" type="ORF">TISLANDTSLP1_21560</name>
</gene>
<dbReference type="InterPro" id="IPR003156">
    <property type="entry name" value="DHHA1_dom"/>
</dbReference>
<name>A0A9W6GI04_9BACT</name>
<dbReference type="SUPFAM" id="SSF64182">
    <property type="entry name" value="DHH phosphoesterases"/>
    <property type="match status" value="1"/>
</dbReference>
<feature type="domain" description="DDH" evidence="6">
    <location>
        <begin position="79"/>
        <end position="227"/>
    </location>
</feature>